<feature type="region of interest" description="Disordered" evidence="10">
    <location>
        <begin position="452"/>
        <end position="473"/>
    </location>
</feature>
<gene>
    <name evidence="12" type="ORF">LTR84_000392</name>
</gene>
<feature type="binding site" description="axial binding residue" evidence="8">
    <location>
        <position position="502"/>
    </location>
    <ligand>
        <name>heme</name>
        <dbReference type="ChEBI" id="CHEBI:30413"/>
    </ligand>
    <ligandPart>
        <name>Fe</name>
        <dbReference type="ChEBI" id="CHEBI:18248"/>
    </ligandPart>
</feature>
<evidence type="ECO:0000256" key="8">
    <source>
        <dbReference type="PIRSR" id="PIRSR602403-1"/>
    </source>
</evidence>
<evidence type="ECO:0000256" key="3">
    <source>
        <dbReference type="ARBA" id="ARBA00022617"/>
    </source>
</evidence>
<evidence type="ECO:0000256" key="4">
    <source>
        <dbReference type="ARBA" id="ARBA00022723"/>
    </source>
</evidence>
<keyword evidence="13" id="KW-1185">Reference proteome</keyword>
<dbReference type="GO" id="GO:0005506">
    <property type="term" value="F:iron ion binding"/>
    <property type="evidence" value="ECO:0007669"/>
    <property type="project" value="InterPro"/>
</dbReference>
<dbReference type="AlphaFoldDB" id="A0AAV9NQD4"/>
<keyword evidence="11" id="KW-0812">Transmembrane</keyword>
<organism evidence="12 13">
    <name type="scientific">Exophiala bonariae</name>
    <dbReference type="NCBI Taxonomy" id="1690606"/>
    <lineage>
        <taxon>Eukaryota</taxon>
        <taxon>Fungi</taxon>
        <taxon>Dikarya</taxon>
        <taxon>Ascomycota</taxon>
        <taxon>Pezizomycotina</taxon>
        <taxon>Eurotiomycetes</taxon>
        <taxon>Chaetothyriomycetidae</taxon>
        <taxon>Chaetothyriales</taxon>
        <taxon>Herpotrichiellaceae</taxon>
        <taxon>Exophiala</taxon>
    </lineage>
</organism>
<keyword evidence="11" id="KW-1133">Transmembrane helix</keyword>
<feature type="transmembrane region" description="Helical" evidence="11">
    <location>
        <begin position="6"/>
        <end position="25"/>
    </location>
</feature>
<dbReference type="GO" id="GO:0016705">
    <property type="term" value="F:oxidoreductase activity, acting on paired donors, with incorporation or reduction of molecular oxygen"/>
    <property type="evidence" value="ECO:0007669"/>
    <property type="project" value="InterPro"/>
</dbReference>
<keyword evidence="3 8" id="KW-0349">Heme</keyword>
<evidence type="ECO:0000256" key="7">
    <source>
        <dbReference type="ARBA" id="ARBA00023033"/>
    </source>
</evidence>
<evidence type="ECO:0000313" key="12">
    <source>
        <dbReference type="EMBL" id="KAK5064559.1"/>
    </source>
</evidence>
<dbReference type="EMBL" id="JAVRRD010000001">
    <property type="protein sequence ID" value="KAK5064559.1"/>
    <property type="molecule type" value="Genomic_DNA"/>
</dbReference>
<comment type="cofactor">
    <cofactor evidence="1 8">
        <name>heme</name>
        <dbReference type="ChEBI" id="CHEBI:30413"/>
    </cofactor>
</comment>
<keyword evidence="7 9" id="KW-0503">Monooxygenase</keyword>
<evidence type="ECO:0000256" key="2">
    <source>
        <dbReference type="ARBA" id="ARBA00010617"/>
    </source>
</evidence>
<dbReference type="InterPro" id="IPR036396">
    <property type="entry name" value="Cyt_P450_sf"/>
</dbReference>
<proteinExistence type="inferred from homology"/>
<dbReference type="Pfam" id="PF00067">
    <property type="entry name" value="p450"/>
    <property type="match status" value="1"/>
</dbReference>
<keyword evidence="5 9" id="KW-0560">Oxidoreductase</keyword>
<dbReference type="Gene3D" id="1.10.630.10">
    <property type="entry name" value="Cytochrome P450"/>
    <property type="match status" value="1"/>
</dbReference>
<keyword evidence="11" id="KW-0472">Membrane</keyword>
<dbReference type="InterPro" id="IPR001128">
    <property type="entry name" value="Cyt_P450"/>
</dbReference>
<keyword evidence="4 8" id="KW-0479">Metal-binding</keyword>
<dbReference type="Proteomes" id="UP001358417">
    <property type="component" value="Unassembled WGS sequence"/>
</dbReference>
<dbReference type="SUPFAM" id="SSF48264">
    <property type="entry name" value="Cytochrome P450"/>
    <property type="match status" value="1"/>
</dbReference>
<dbReference type="GeneID" id="89968614"/>
<reference evidence="12 13" key="1">
    <citation type="submission" date="2023-08" db="EMBL/GenBank/DDBJ databases">
        <title>Black Yeasts Isolated from many extreme environments.</title>
        <authorList>
            <person name="Coleine C."/>
            <person name="Stajich J.E."/>
            <person name="Selbmann L."/>
        </authorList>
    </citation>
    <scope>NUCLEOTIDE SEQUENCE [LARGE SCALE GENOMIC DNA]</scope>
    <source>
        <strain evidence="12 13">CCFEE 5792</strain>
    </source>
</reference>
<protein>
    <recommendedName>
        <fullName evidence="14">Cytochrome P450</fullName>
    </recommendedName>
</protein>
<dbReference type="GO" id="GO:0004497">
    <property type="term" value="F:monooxygenase activity"/>
    <property type="evidence" value="ECO:0007669"/>
    <property type="project" value="UniProtKB-KW"/>
</dbReference>
<keyword evidence="6 8" id="KW-0408">Iron</keyword>
<dbReference type="PANTHER" id="PTHR46206">
    <property type="entry name" value="CYTOCHROME P450"/>
    <property type="match status" value="1"/>
</dbReference>
<dbReference type="GO" id="GO:0020037">
    <property type="term" value="F:heme binding"/>
    <property type="evidence" value="ECO:0007669"/>
    <property type="project" value="InterPro"/>
</dbReference>
<dbReference type="CDD" id="cd11041">
    <property type="entry name" value="CYP503A1-like"/>
    <property type="match status" value="1"/>
</dbReference>
<dbReference type="RefSeq" id="XP_064711883.1">
    <property type="nucleotide sequence ID" value="XM_064844023.1"/>
</dbReference>
<comment type="caution">
    <text evidence="12">The sequence shown here is derived from an EMBL/GenBank/DDBJ whole genome shotgun (WGS) entry which is preliminary data.</text>
</comment>
<accession>A0AAV9NQD4</accession>
<sequence>MSDFLFNLSLLAFGIIILGATIYYFNGGEKQPLPDLPWLNTNEDERFTILRSRYRSLFNFKQTIDGAYGKVCYSNGGLSYTDTDSPQYSKQELSCILPSLADATILLPASHAAWIVSQPETILSATEPHVEQLQTQYTFVHSWIVQNPVHHDVIKGELTRQIGSLTMELMDEISVAFDELWGTNTEEWKEICVFDTVMQVVARASNRAFVGLPSCRNKTLLEHAMGFASAVPLAAAILSQLPEACRPLAALLIAYPNRKHTKGFAQILRSEIERRKQLLDAQNGEIEKKIGDAEPNDFLQWSLLRARKTPQSVEYESDIIAERLLSLNFAAIHTSTFSITNVIFDLLAGESSRNYLDQLRHEATAVFSSNGNTWTKKGLAKMYKMDSALRESTRLGSFLGKGLLRKVMAPQGITTPNGTHCPYGSMVAVPSNGVHNDPEYYPDAAVFRPFRFSSERQSNGTDDDFSSGDERTKSDDYIRKANLSFVSTSPSYHPFGHGRHACPGRFFAANELKLILSFMLMNYEFEPLSQRPASKWLGQNLVPPTTATIKIRRRSGNPT</sequence>
<dbReference type="InterPro" id="IPR017972">
    <property type="entry name" value="Cyt_P450_CS"/>
</dbReference>
<dbReference type="InterPro" id="IPR002403">
    <property type="entry name" value="Cyt_P450_E_grp-IV"/>
</dbReference>
<evidence type="ECO:0000256" key="1">
    <source>
        <dbReference type="ARBA" id="ARBA00001971"/>
    </source>
</evidence>
<evidence type="ECO:0000256" key="11">
    <source>
        <dbReference type="SAM" id="Phobius"/>
    </source>
</evidence>
<evidence type="ECO:0000256" key="10">
    <source>
        <dbReference type="SAM" id="MobiDB-lite"/>
    </source>
</evidence>
<dbReference type="PROSITE" id="PS00086">
    <property type="entry name" value="CYTOCHROME_P450"/>
    <property type="match status" value="1"/>
</dbReference>
<name>A0AAV9NQD4_9EURO</name>
<evidence type="ECO:0000256" key="9">
    <source>
        <dbReference type="RuleBase" id="RU000461"/>
    </source>
</evidence>
<comment type="similarity">
    <text evidence="2 9">Belongs to the cytochrome P450 family.</text>
</comment>
<dbReference type="PANTHER" id="PTHR46206:SF1">
    <property type="entry name" value="P450, PUTATIVE (EUROFUNG)-RELATED"/>
    <property type="match status" value="1"/>
</dbReference>
<evidence type="ECO:0000256" key="6">
    <source>
        <dbReference type="ARBA" id="ARBA00023004"/>
    </source>
</evidence>
<dbReference type="PRINTS" id="PR00465">
    <property type="entry name" value="EP450IV"/>
</dbReference>
<evidence type="ECO:0000256" key="5">
    <source>
        <dbReference type="ARBA" id="ARBA00023002"/>
    </source>
</evidence>
<evidence type="ECO:0008006" key="14">
    <source>
        <dbReference type="Google" id="ProtNLM"/>
    </source>
</evidence>
<evidence type="ECO:0000313" key="13">
    <source>
        <dbReference type="Proteomes" id="UP001358417"/>
    </source>
</evidence>